<dbReference type="InterPro" id="IPR001647">
    <property type="entry name" value="HTH_TetR"/>
</dbReference>
<dbReference type="RefSeq" id="WP_250921937.1">
    <property type="nucleotide sequence ID" value="NZ_JAMQAW010000032.1"/>
</dbReference>
<gene>
    <name evidence="4" type="ORF">NBG84_25515</name>
</gene>
<dbReference type="Pfam" id="PF17940">
    <property type="entry name" value="TetR_C_31"/>
    <property type="match status" value="1"/>
</dbReference>
<comment type="caution">
    <text evidence="4">The sequence shown here is derived from an EMBL/GenBank/DDBJ whole genome shotgun (WGS) entry which is preliminary data.</text>
</comment>
<accession>A0ABT0UT16</accession>
<dbReference type="InterPro" id="IPR009057">
    <property type="entry name" value="Homeodomain-like_sf"/>
</dbReference>
<feature type="DNA-binding region" description="H-T-H motif" evidence="2">
    <location>
        <begin position="32"/>
        <end position="51"/>
    </location>
</feature>
<evidence type="ECO:0000313" key="4">
    <source>
        <dbReference type="EMBL" id="MCM2391605.1"/>
    </source>
</evidence>
<feature type="domain" description="HTH tetR-type" evidence="3">
    <location>
        <begin position="9"/>
        <end position="69"/>
    </location>
</feature>
<evidence type="ECO:0000259" key="3">
    <source>
        <dbReference type="PROSITE" id="PS50977"/>
    </source>
</evidence>
<dbReference type="Gene3D" id="1.10.357.10">
    <property type="entry name" value="Tetracycline Repressor, domain 2"/>
    <property type="match status" value="1"/>
</dbReference>
<dbReference type="SUPFAM" id="SSF46689">
    <property type="entry name" value="Homeodomain-like"/>
    <property type="match status" value="1"/>
</dbReference>
<keyword evidence="1 2" id="KW-0238">DNA-binding</keyword>
<reference evidence="4" key="1">
    <citation type="submission" date="2022-06" db="EMBL/GenBank/DDBJ databases">
        <title>Genome public.</title>
        <authorList>
            <person name="Sun Q."/>
        </authorList>
    </citation>
    <scope>NUCLEOTIDE SEQUENCE</scope>
    <source>
        <strain evidence="4">CWNU-1</strain>
    </source>
</reference>
<name>A0ABT0UT16_9ACTN</name>
<sequence>MAERTTSPRSRSDLISDAALEVLAEHGMRGLTHRAVDQAAQLPQGSTSNLFRTRQTLLEAVIKRLMHREASVLGIDEMPAPSGGLAALADAMALAVHRSLTQHRALLVARYELALESTRRPELRTVYDTAGSSFRRPLQAIMAAAGSTEPERHTVSLIAWSEGLMFTYAAGADHSSPLSLDTLRAGLLELLHGMLDHR</sequence>
<keyword evidence="5" id="KW-1185">Reference proteome</keyword>
<dbReference type="EMBL" id="JAMQAW010000032">
    <property type="protein sequence ID" value="MCM2391605.1"/>
    <property type="molecule type" value="Genomic_DNA"/>
</dbReference>
<dbReference type="Proteomes" id="UP001431429">
    <property type="component" value="Unassembled WGS sequence"/>
</dbReference>
<evidence type="ECO:0000313" key="5">
    <source>
        <dbReference type="Proteomes" id="UP001431429"/>
    </source>
</evidence>
<organism evidence="4 5">
    <name type="scientific">Streptomyces albipurpureus</name>
    <dbReference type="NCBI Taxonomy" id="2897419"/>
    <lineage>
        <taxon>Bacteria</taxon>
        <taxon>Bacillati</taxon>
        <taxon>Actinomycetota</taxon>
        <taxon>Actinomycetes</taxon>
        <taxon>Kitasatosporales</taxon>
        <taxon>Streptomycetaceae</taxon>
        <taxon>Streptomyces</taxon>
    </lineage>
</organism>
<evidence type="ECO:0000256" key="2">
    <source>
        <dbReference type="PROSITE-ProRule" id="PRU00335"/>
    </source>
</evidence>
<protein>
    <submittedName>
        <fullName evidence="4">TetR family transcriptional regulator</fullName>
    </submittedName>
</protein>
<dbReference type="PROSITE" id="PS50977">
    <property type="entry name" value="HTH_TETR_2"/>
    <property type="match status" value="1"/>
</dbReference>
<evidence type="ECO:0000256" key="1">
    <source>
        <dbReference type="ARBA" id="ARBA00023125"/>
    </source>
</evidence>
<proteinExistence type="predicted"/>
<dbReference type="InterPro" id="IPR041583">
    <property type="entry name" value="TetR_C_31"/>
</dbReference>